<evidence type="ECO:0000313" key="2">
    <source>
        <dbReference type="EMBL" id="NYJ22590.1"/>
    </source>
</evidence>
<dbReference type="PANTHER" id="PTHR43179">
    <property type="entry name" value="RHAMNOSYLTRANSFERASE WBBL"/>
    <property type="match status" value="1"/>
</dbReference>
<dbReference type="RefSeq" id="WP_179604621.1">
    <property type="nucleotide sequence ID" value="NZ_BAABEH010000001.1"/>
</dbReference>
<reference evidence="2 3" key="1">
    <citation type="submission" date="2020-07" db="EMBL/GenBank/DDBJ databases">
        <title>Sequencing the genomes of 1000 actinobacteria strains.</title>
        <authorList>
            <person name="Klenk H.-P."/>
        </authorList>
    </citation>
    <scope>NUCLEOTIDE SEQUENCE [LARGE SCALE GENOMIC DNA]</scope>
    <source>
        <strain evidence="2 3">DSM 15165</strain>
    </source>
</reference>
<dbReference type="SUPFAM" id="SSF53448">
    <property type="entry name" value="Nucleotide-diphospho-sugar transferases"/>
    <property type="match status" value="1"/>
</dbReference>
<name>A0A853CUW0_9MICO</name>
<dbReference type="InterPro" id="IPR029044">
    <property type="entry name" value="Nucleotide-diphossugar_trans"/>
</dbReference>
<dbReference type="Pfam" id="PF00535">
    <property type="entry name" value="Glycos_transf_2"/>
    <property type="match status" value="1"/>
</dbReference>
<dbReference type="AlphaFoldDB" id="A0A853CUW0"/>
<keyword evidence="2" id="KW-0808">Transferase</keyword>
<evidence type="ECO:0000313" key="3">
    <source>
        <dbReference type="Proteomes" id="UP000578352"/>
    </source>
</evidence>
<dbReference type="CDD" id="cd04186">
    <property type="entry name" value="GT_2_like_c"/>
    <property type="match status" value="1"/>
</dbReference>
<dbReference type="InterPro" id="IPR001173">
    <property type="entry name" value="Glyco_trans_2-like"/>
</dbReference>
<feature type="domain" description="Glycosyltransferase 2-like" evidence="1">
    <location>
        <begin position="8"/>
        <end position="127"/>
    </location>
</feature>
<organism evidence="2 3">
    <name type="scientific">Leifsonia shinshuensis</name>
    <dbReference type="NCBI Taxonomy" id="150026"/>
    <lineage>
        <taxon>Bacteria</taxon>
        <taxon>Bacillati</taxon>
        <taxon>Actinomycetota</taxon>
        <taxon>Actinomycetes</taxon>
        <taxon>Micrococcales</taxon>
        <taxon>Microbacteriaceae</taxon>
        <taxon>Leifsonia</taxon>
    </lineage>
</organism>
<comment type="caution">
    <text evidence="2">The sequence shown here is derived from an EMBL/GenBank/DDBJ whole genome shotgun (WGS) entry which is preliminary data.</text>
</comment>
<dbReference type="Gene3D" id="3.90.550.10">
    <property type="entry name" value="Spore Coat Polysaccharide Biosynthesis Protein SpsA, Chain A"/>
    <property type="match status" value="1"/>
</dbReference>
<sequence length="299" mass="32478">MRVDVAAVVVTYNSEDHIDALLDSIPAAAGGLSYSVVVVDNGSTDGTLERLDRRTDCTVIRSTNRGYAAGMNTAVAASPEAEAVLILNPDATLDPDCAPRMLAVLRKPGIGIVAPRVREADGSLSPTLRRGPTMARVGGLSFTGLPAFTERIEDPREYETEHEVEWAVGAILLIRRDCYRALHGLDESYFLYSEETDLSLRAKDAGWATVYTPDAGAMHIGGGSGESATTHTMKILNRVRLYRRRRGVVLASVYFVLTVLVELRRAILGHDKSWPTARALLQPSRRPPALGASRTLIPR</sequence>
<dbReference type="EMBL" id="JACCFL010000001">
    <property type="protein sequence ID" value="NYJ22590.1"/>
    <property type="molecule type" value="Genomic_DNA"/>
</dbReference>
<dbReference type="Proteomes" id="UP000578352">
    <property type="component" value="Unassembled WGS sequence"/>
</dbReference>
<evidence type="ECO:0000259" key="1">
    <source>
        <dbReference type="Pfam" id="PF00535"/>
    </source>
</evidence>
<protein>
    <submittedName>
        <fullName evidence="2">GT2 family glycosyltransferase</fullName>
    </submittedName>
</protein>
<accession>A0A853CUW0</accession>
<proteinExistence type="predicted"/>
<dbReference type="PANTHER" id="PTHR43179:SF7">
    <property type="entry name" value="RHAMNOSYLTRANSFERASE WBBL"/>
    <property type="match status" value="1"/>
</dbReference>
<dbReference type="GO" id="GO:0016740">
    <property type="term" value="F:transferase activity"/>
    <property type="evidence" value="ECO:0007669"/>
    <property type="project" value="UniProtKB-KW"/>
</dbReference>
<gene>
    <name evidence="2" type="ORF">HNR13_000877</name>
</gene>